<proteinExistence type="inferred from homology"/>
<reference evidence="5 6" key="1">
    <citation type="journal article" date="2016" name="Nat. Commun.">
        <title>Thousands of microbial genomes shed light on interconnected biogeochemical processes in an aquifer system.</title>
        <authorList>
            <person name="Anantharaman K."/>
            <person name="Brown C.T."/>
            <person name="Hug L.A."/>
            <person name="Sharon I."/>
            <person name="Castelle C.J."/>
            <person name="Probst A.J."/>
            <person name="Thomas B.C."/>
            <person name="Singh A."/>
            <person name="Wilkins M.J."/>
            <person name="Karaoz U."/>
            <person name="Brodie E.L."/>
            <person name="Williams K.H."/>
            <person name="Hubbard S.S."/>
            <person name="Banfield J.F."/>
        </authorList>
    </citation>
    <scope>NUCLEOTIDE SEQUENCE [LARGE SCALE GENOMIC DNA]</scope>
</reference>
<dbReference type="InterPro" id="IPR029062">
    <property type="entry name" value="Class_I_gatase-like"/>
</dbReference>
<keyword evidence="3" id="KW-0378">Hydrolase</keyword>
<dbReference type="AlphaFoldDB" id="A0A1F5HAB3"/>
<protein>
    <recommendedName>
        <fullName evidence="7">Peptidase S51</fullName>
    </recommendedName>
</protein>
<comment type="similarity">
    <text evidence="1">Belongs to the peptidase S51 family.</text>
</comment>
<dbReference type="EMBL" id="MFCA01000030">
    <property type="protein sequence ID" value="OGE00995.1"/>
    <property type="molecule type" value="Genomic_DNA"/>
</dbReference>
<dbReference type="CDD" id="cd03146">
    <property type="entry name" value="GAT1_Peptidase_E"/>
    <property type="match status" value="1"/>
</dbReference>
<evidence type="ECO:0000256" key="2">
    <source>
        <dbReference type="ARBA" id="ARBA00022670"/>
    </source>
</evidence>
<comment type="caution">
    <text evidence="5">The sequence shown here is derived from an EMBL/GenBank/DDBJ whole genome shotgun (WGS) entry which is preliminary data.</text>
</comment>
<evidence type="ECO:0000256" key="3">
    <source>
        <dbReference type="ARBA" id="ARBA00022801"/>
    </source>
</evidence>
<dbReference type="Gene3D" id="3.40.50.880">
    <property type="match status" value="1"/>
</dbReference>
<evidence type="ECO:0000256" key="4">
    <source>
        <dbReference type="ARBA" id="ARBA00022825"/>
    </source>
</evidence>
<dbReference type="Pfam" id="PF03575">
    <property type="entry name" value="Peptidase_S51"/>
    <property type="match status" value="1"/>
</dbReference>
<dbReference type="SUPFAM" id="SSF52317">
    <property type="entry name" value="Class I glutamine amidotransferase-like"/>
    <property type="match status" value="1"/>
</dbReference>
<name>A0A1F5HAB3_9BACT</name>
<gene>
    <name evidence="5" type="ORF">A2196_05675</name>
</gene>
<dbReference type="InterPro" id="IPR005320">
    <property type="entry name" value="Peptidase_S51"/>
</dbReference>
<dbReference type="STRING" id="1797737.A2196_05675"/>
<dbReference type="GO" id="GO:0006508">
    <property type="term" value="P:proteolysis"/>
    <property type="evidence" value="ECO:0007669"/>
    <property type="project" value="UniProtKB-KW"/>
</dbReference>
<accession>A0A1F5HAB3</accession>
<organism evidence="5 6">
    <name type="scientific">Candidatus Curtissbacteria bacterium RIFOXYA1_FULL_41_14</name>
    <dbReference type="NCBI Taxonomy" id="1797737"/>
    <lineage>
        <taxon>Bacteria</taxon>
        <taxon>Candidatus Curtissiibacteriota</taxon>
    </lineage>
</organism>
<evidence type="ECO:0000313" key="5">
    <source>
        <dbReference type="EMBL" id="OGE00995.1"/>
    </source>
</evidence>
<sequence length="220" mass="24711">MKLLLTSSGLVNKSITNALRQLLGKSFNKANLVFIPTAANVEEGDKWWLIDDLQNCKKLGFASIDIVDISALPKNLWQPRLEAADVLLFSGGNTFHLIYWIRKSGLEKILPKLLEERIYMGISAGSMVASRSILLSQSEKLYYDDLGQYKDEEGLAFVSFQVRPHFNSPLFPNARASFLKEIAKEIVEPIYAIDDQTAIKIVNSKVEVVSEGEWEVFNLG</sequence>
<evidence type="ECO:0008006" key="7">
    <source>
        <dbReference type="Google" id="ProtNLM"/>
    </source>
</evidence>
<dbReference type="PANTHER" id="PTHR20842">
    <property type="entry name" value="PROTEASE S51 ALPHA-ASPARTYL DIPEPTIDASE"/>
    <property type="match status" value="1"/>
</dbReference>
<dbReference type="PANTHER" id="PTHR20842:SF0">
    <property type="entry name" value="ALPHA-ASPARTYL DIPEPTIDASE"/>
    <property type="match status" value="1"/>
</dbReference>
<dbReference type="GO" id="GO:0008236">
    <property type="term" value="F:serine-type peptidase activity"/>
    <property type="evidence" value="ECO:0007669"/>
    <property type="project" value="UniProtKB-KW"/>
</dbReference>
<evidence type="ECO:0000256" key="1">
    <source>
        <dbReference type="ARBA" id="ARBA00006534"/>
    </source>
</evidence>
<evidence type="ECO:0000313" key="6">
    <source>
        <dbReference type="Proteomes" id="UP000176751"/>
    </source>
</evidence>
<keyword evidence="4" id="KW-0720">Serine protease</keyword>
<keyword evidence="2" id="KW-0645">Protease</keyword>
<dbReference type="Proteomes" id="UP000176751">
    <property type="component" value="Unassembled WGS sequence"/>
</dbReference>